<reference evidence="1 2" key="1">
    <citation type="submission" date="2022-08" db="EMBL/GenBank/DDBJ databases">
        <title>Bacterial and archaeal communities from various locations to study Microbial Dark Matter (Phase II).</title>
        <authorList>
            <person name="Stepanauskas R."/>
        </authorList>
    </citation>
    <scope>NUCLEOTIDE SEQUENCE [LARGE SCALE GENOMIC DNA]</scope>
    <source>
        <strain evidence="1 2">PD1</strain>
    </source>
</reference>
<protein>
    <submittedName>
        <fullName evidence="1">Uncharacterized protein</fullName>
    </submittedName>
</protein>
<dbReference type="Proteomes" id="UP001204798">
    <property type="component" value="Unassembled WGS sequence"/>
</dbReference>
<gene>
    <name evidence="1" type="ORF">M2350_000465</name>
</gene>
<sequence length="395" mass="45666">MTKTGFTREEVLQRVERALAPFPELQKIFDERWLKTHVNGLSERQLTMLRQWTEEGIFPTDKRCPHLLLFWALLPLEPNPMLHALNDAIAYLRCIGVKRLDGKIAALKSKKEFWQTLSEIYLATHFQRAGASVKEFDPPTHGDHQADFAFTLDGWSGIVEVHTVTPKETEPEERLIGEIFDPLKKAVQDWRKKKGQSTSNKPTTLRLFAQSVNLMKAEAQLPFLDRDLFALPRAQTICQQAFERGLDAVALFAIDPPSGLIWAIRWHWRPDRAKLHDQFPAFRDYPKRATMTFPRDATAAGTAMDEEAYTTSEVIQVPIVLPFMETLLDYYEDGLVSLGEALKALQCHPECLSSLFLHYAYAQRQIPYFRMTEEEWRAEAEIVRHWRKVDDEVSR</sequence>
<dbReference type="RefSeq" id="WP_259093323.1">
    <property type="nucleotide sequence ID" value="NZ_CP130454.1"/>
</dbReference>
<keyword evidence="2" id="KW-1185">Reference proteome</keyword>
<proteinExistence type="predicted"/>
<evidence type="ECO:0000313" key="1">
    <source>
        <dbReference type="EMBL" id="MCS3918068.1"/>
    </source>
</evidence>
<accession>A0ABT2EJD1</accession>
<evidence type="ECO:0000313" key="2">
    <source>
        <dbReference type="Proteomes" id="UP001204798"/>
    </source>
</evidence>
<comment type="caution">
    <text evidence="1">The sequence shown here is derived from an EMBL/GenBank/DDBJ whole genome shotgun (WGS) entry which is preliminary data.</text>
</comment>
<dbReference type="EMBL" id="JANUCP010000001">
    <property type="protein sequence ID" value="MCS3918068.1"/>
    <property type="molecule type" value="Genomic_DNA"/>
</dbReference>
<name>A0ABT2EJD1_9BACT</name>
<organism evidence="1 2">
    <name type="scientific">Candidatus Fervidibacter sacchari</name>
    <dbReference type="NCBI Taxonomy" id="1448929"/>
    <lineage>
        <taxon>Bacteria</taxon>
        <taxon>Candidatus Fervidibacterota</taxon>
        <taxon>Candidatus Fervidibacter</taxon>
    </lineage>
</organism>